<organism evidence="2 3">
    <name type="scientific">Mycolicibacterium hippocampi</name>
    <dbReference type="NCBI Taxonomy" id="659824"/>
    <lineage>
        <taxon>Bacteria</taxon>
        <taxon>Bacillati</taxon>
        <taxon>Actinomycetota</taxon>
        <taxon>Actinomycetes</taxon>
        <taxon>Mycobacteriales</taxon>
        <taxon>Mycobacteriaceae</taxon>
        <taxon>Mycolicibacterium</taxon>
    </lineage>
</organism>
<accession>A0A850PFX4</accession>
<keyword evidence="1" id="KW-1133">Transmembrane helix</keyword>
<dbReference type="AlphaFoldDB" id="A0A850PFX4"/>
<proteinExistence type="predicted"/>
<gene>
    <name evidence="2" type="ORF">HLY00_587</name>
</gene>
<evidence type="ECO:0000313" key="2">
    <source>
        <dbReference type="EMBL" id="NVN48982.1"/>
    </source>
</evidence>
<feature type="transmembrane region" description="Helical" evidence="1">
    <location>
        <begin position="17"/>
        <end position="41"/>
    </location>
</feature>
<keyword evidence="1" id="KW-0472">Membrane</keyword>
<keyword evidence="1" id="KW-0812">Transmembrane</keyword>
<protein>
    <submittedName>
        <fullName evidence="2">Uncharacterized protein</fullName>
    </submittedName>
</protein>
<dbReference type="RefSeq" id="WP_178357439.1">
    <property type="nucleotide sequence ID" value="NZ_JABFYL010000009.1"/>
</dbReference>
<comment type="caution">
    <text evidence="2">The sequence shown here is derived from an EMBL/GenBank/DDBJ whole genome shotgun (WGS) entry which is preliminary data.</text>
</comment>
<dbReference type="Proteomes" id="UP000570517">
    <property type="component" value="Unassembled WGS sequence"/>
</dbReference>
<evidence type="ECO:0000313" key="3">
    <source>
        <dbReference type="Proteomes" id="UP000570517"/>
    </source>
</evidence>
<evidence type="ECO:0000256" key="1">
    <source>
        <dbReference type="SAM" id="Phobius"/>
    </source>
</evidence>
<keyword evidence="3" id="KW-1185">Reference proteome</keyword>
<sequence length="55" mass="5811">MRWVLGVCPNSIDWQTWLMLCAIVVVLWAAAFAGTTALFYASGPGRAGPGRAGLS</sequence>
<name>A0A850PFX4_9MYCO</name>
<dbReference type="EMBL" id="JABFYL010000009">
    <property type="protein sequence ID" value="NVN48982.1"/>
    <property type="molecule type" value="Genomic_DNA"/>
</dbReference>
<reference evidence="2 3" key="1">
    <citation type="submission" date="2020-05" db="EMBL/GenBank/DDBJ databases">
        <title>Draft genome sequence of Mycobacterium hippocampi DL, isolated from European seabass, Dicentrarchus labrax, reared in fish farms.</title>
        <authorList>
            <person name="Stathopoulou P."/>
            <person name="Asimakis E."/>
            <person name="Tzokas K."/>
            <person name="Batargias C."/>
            <person name="Tsiamis G."/>
        </authorList>
    </citation>
    <scope>NUCLEOTIDE SEQUENCE [LARGE SCALE GENOMIC DNA]</scope>
    <source>
        <strain evidence="2 3">DL</strain>
    </source>
</reference>